<gene>
    <name evidence="2" type="ORF">M9979_12180</name>
</gene>
<dbReference type="EMBL" id="JAMLDY010000014">
    <property type="protein sequence ID" value="MCP3735631.1"/>
    <property type="molecule type" value="Genomic_DNA"/>
</dbReference>
<protein>
    <recommendedName>
        <fullName evidence="4">C-type lysozyme inhibitor domain-containing protein</fullName>
    </recommendedName>
</protein>
<name>A0A9X2HQK0_9SPHN</name>
<comment type="caution">
    <text evidence="2">The sequence shown here is derived from an EMBL/GenBank/DDBJ whole genome shotgun (WGS) entry which is preliminary data.</text>
</comment>
<dbReference type="RefSeq" id="WP_254289630.1">
    <property type="nucleotide sequence ID" value="NZ_JAMLDY010000014.1"/>
</dbReference>
<feature type="signal peptide" evidence="1">
    <location>
        <begin position="1"/>
        <end position="19"/>
    </location>
</feature>
<evidence type="ECO:0000256" key="1">
    <source>
        <dbReference type="SAM" id="SignalP"/>
    </source>
</evidence>
<keyword evidence="1" id="KW-0732">Signal</keyword>
<dbReference type="Proteomes" id="UP001139486">
    <property type="component" value="Unassembled WGS sequence"/>
</dbReference>
<reference evidence="2" key="1">
    <citation type="submission" date="2022-05" db="EMBL/GenBank/DDBJ databases">
        <title>Sphingomonas sp. strain RP10 Genome sequencing and assembly.</title>
        <authorList>
            <person name="Kim I."/>
        </authorList>
    </citation>
    <scope>NUCLEOTIDE SEQUENCE</scope>
    <source>
        <strain evidence="2">RP10</strain>
    </source>
</reference>
<organism evidence="2 3">
    <name type="scientific">Sphingomonas liriopis</name>
    <dbReference type="NCBI Taxonomy" id="2949094"/>
    <lineage>
        <taxon>Bacteria</taxon>
        <taxon>Pseudomonadati</taxon>
        <taxon>Pseudomonadota</taxon>
        <taxon>Alphaproteobacteria</taxon>
        <taxon>Sphingomonadales</taxon>
        <taxon>Sphingomonadaceae</taxon>
        <taxon>Sphingomonas</taxon>
    </lineage>
</organism>
<keyword evidence="3" id="KW-1185">Reference proteome</keyword>
<dbReference type="AlphaFoldDB" id="A0A9X2HQK0"/>
<accession>A0A9X2HQK0</accession>
<evidence type="ECO:0000313" key="3">
    <source>
        <dbReference type="Proteomes" id="UP001139486"/>
    </source>
</evidence>
<proteinExistence type="predicted"/>
<sequence length="113" mass="11400">MKKLMLVLGLAVLAAPVAAQTLADGSGTIAQAGVAQQVFGYQPTRRYLVCQNPIAATEPLMVNVGSAAGAANGSIELAPGGSWSLGPSTTWAPTEAVSVYAATAGHRFVCKQG</sequence>
<evidence type="ECO:0000313" key="2">
    <source>
        <dbReference type="EMBL" id="MCP3735631.1"/>
    </source>
</evidence>
<evidence type="ECO:0008006" key="4">
    <source>
        <dbReference type="Google" id="ProtNLM"/>
    </source>
</evidence>
<feature type="chain" id="PRO_5040771996" description="C-type lysozyme inhibitor domain-containing protein" evidence="1">
    <location>
        <begin position="20"/>
        <end position="113"/>
    </location>
</feature>